<dbReference type="HOGENOM" id="CLU_039322_0_0_1"/>
<feature type="region of interest" description="Disordered" evidence="1">
    <location>
        <begin position="1"/>
        <end position="24"/>
    </location>
</feature>
<evidence type="ECO:0000256" key="1">
    <source>
        <dbReference type="SAM" id="MobiDB-lite"/>
    </source>
</evidence>
<protein>
    <submittedName>
        <fullName evidence="2">Uncharacterized protein</fullName>
    </submittedName>
</protein>
<sequence>MFAYHPSNAGGAVPSNLTPSNAVPSNARAQINRSQALGVVDGFLAGMRYFDVTESLKASELGDSLPEPECFSKATTPLPPDPQSADQIAFSSIRDVRDGIKSGWKHFDKVSQSLDEQIITRLRETYHDAKSLREAGVFAFRDILTGDARKNIETFFAFCSLSHVMAGLLHTRGRLDKTEILAGLPVWLDALEDQEDQEAFQKLAQNLWPEANTHSFELNTPVAMLPDSLLASASIPSIGLLSAVPFVPPSVPKRRSDALGAVLAYMDNPAGLHATKIFDAVVQYCSDNGDFWYDLSGRGIISKDNGSRLDWNGWRAGEKKSIQEQYLARLLLEKDKRDMTSRGIVSVVEGFVDMGYLQSTDETRRYMAHIASKAVLMPYLPKGIPSKVEHGPT</sequence>
<name>C7YJE3_FUSV7</name>
<evidence type="ECO:0000313" key="2">
    <source>
        <dbReference type="EMBL" id="EEU48259.1"/>
    </source>
</evidence>
<gene>
    <name evidence="2" type="ORF">NECHADRAFT_75648</name>
</gene>
<evidence type="ECO:0000313" key="3">
    <source>
        <dbReference type="Proteomes" id="UP000005206"/>
    </source>
</evidence>
<dbReference type="RefSeq" id="XP_003053972.1">
    <property type="nucleotide sequence ID" value="XM_003053926.1"/>
</dbReference>
<dbReference type="InParanoid" id="C7YJE3"/>
<reference evidence="2 3" key="1">
    <citation type="journal article" date="2009" name="PLoS Genet.">
        <title>The genome of Nectria haematococca: contribution of supernumerary chromosomes to gene expansion.</title>
        <authorList>
            <person name="Coleman J.J."/>
            <person name="Rounsley S.D."/>
            <person name="Rodriguez-Carres M."/>
            <person name="Kuo A."/>
            <person name="Wasmann C.C."/>
            <person name="Grimwood J."/>
            <person name="Schmutz J."/>
            <person name="Taga M."/>
            <person name="White G.J."/>
            <person name="Zhou S."/>
            <person name="Schwartz D.C."/>
            <person name="Freitag M."/>
            <person name="Ma L.J."/>
            <person name="Danchin E.G."/>
            <person name="Henrissat B."/>
            <person name="Coutinho P.M."/>
            <person name="Nelson D.R."/>
            <person name="Straney D."/>
            <person name="Napoli C.A."/>
            <person name="Barker B.M."/>
            <person name="Gribskov M."/>
            <person name="Rep M."/>
            <person name="Kroken S."/>
            <person name="Molnar I."/>
            <person name="Rensing C."/>
            <person name="Kennell J.C."/>
            <person name="Zamora J."/>
            <person name="Farman M.L."/>
            <person name="Selker E.U."/>
            <person name="Salamov A."/>
            <person name="Shapiro H."/>
            <person name="Pangilinan J."/>
            <person name="Lindquist E."/>
            <person name="Lamers C."/>
            <person name="Grigoriev I.V."/>
            <person name="Geiser D.M."/>
            <person name="Covert S.F."/>
            <person name="Temporini E."/>
            <person name="Vanetten H.D."/>
        </authorList>
    </citation>
    <scope>NUCLEOTIDE SEQUENCE [LARGE SCALE GENOMIC DNA]</scope>
    <source>
        <strain evidence="3">ATCC MYA-4622 / CBS 123669 / FGSC 9596 / NRRL 45880 / 77-13-4</strain>
    </source>
</reference>
<organism evidence="2 3">
    <name type="scientific">Fusarium vanettenii (strain ATCC MYA-4622 / CBS 123669 / FGSC 9596 / NRRL 45880 / 77-13-4)</name>
    <name type="common">Fusarium solani subsp. pisi</name>
    <dbReference type="NCBI Taxonomy" id="660122"/>
    <lineage>
        <taxon>Eukaryota</taxon>
        <taxon>Fungi</taxon>
        <taxon>Dikarya</taxon>
        <taxon>Ascomycota</taxon>
        <taxon>Pezizomycotina</taxon>
        <taxon>Sordariomycetes</taxon>
        <taxon>Hypocreomycetidae</taxon>
        <taxon>Hypocreales</taxon>
        <taxon>Nectriaceae</taxon>
        <taxon>Fusarium</taxon>
        <taxon>Fusarium solani species complex</taxon>
        <taxon>Fusarium vanettenii</taxon>
    </lineage>
</organism>
<dbReference type="EMBL" id="GG698896">
    <property type="protein sequence ID" value="EEU48259.1"/>
    <property type="molecule type" value="Genomic_DNA"/>
</dbReference>
<accession>C7YJE3</accession>
<dbReference type="eggNOG" id="ENOG502TERF">
    <property type="taxonomic scope" value="Eukaryota"/>
</dbReference>
<feature type="compositionally biased region" description="Polar residues" evidence="1">
    <location>
        <begin position="15"/>
        <end position="24"/>
    </location>
</feature>
<dbReference type="OrthoDB" id="5100145at2759"/>
<dbReference type="KEGG" id="nhe:NECHADRAFT_75648"/>
<dbReference type="Proteomes" id="UP000005206">
    <property type="component" value="Chromosome 1"/>
</dbReference>
<keyword evidence="3" id="KW-1185">Reference proteome</keyword>
<dbReference type="OMA" id="INITRTQ"/>
<dbReference type="GeneID" id="9663829"/>
<dbReference type="VEuPathDB" id="FungiDB:NECHADRAFT_75648"/>
<proteinExistence type="predicted"/>
<dbReference type="AlphaFoldDB" id="C7YJE3"/>